<name>A0ABW4JHD9_9BACL</name>
<evidence type="ECO:0000313" key="1">
    <source>
        <dbReference type="EMBL" id="MFD1675644.1"/>
    </source>
</evidence>
<evidence type="ECO:0000313" key="2">
    <source>
        <dbReference type="Proteomes" id="UP001597079"/>
    </source>
</evidence>
<reference evidence="2" key="1">
    <citation type="journal article" date="2019" name="Int. J. Syst. Evol. Microbiol.">
        <title>The Global Catalogue of Microorganisms (GCM) 10K type strain sequencing project: providing services to taxonomists for standard genome sequencing and annotation.</title>
        <authorList>
            <consortium name="The Broad Institute Genomics Platform"/>
            <consortium name="The Broad Institute Genome Sequencing Center for Infectious Disease"/>
            <person name="Wu L."/>
            <person name="Ma J."/>
        </authorList>
    </citation>
    <scope>NUCLEOTIDE SEQUENCE [LARGE SCALE GENOMIC DNA]</scope>
    <source>
        <strain evidence="2">CGMCC 1.12286</strain>
    </source>
</reference>
<dbReference type="EMBL" id="JBHUCX010000033">
    <property type="protein sequence ID" value="MFD1675644.1"/>
    <property type="molecule type" value="Genomic_DNA"/>
</dbReference>
<dbReference type="Proteomes" id="UP001597079">
    <property type="component" value="Unassembled WGS sequence"/>
</dbReference>
<gene>
    <name evidence="1" type="ORF">ACFSB2_13165</name>
</gene>
<protein>
    <recommendedName>
        <fullName evidence="3">GGDEF domain-containing protein</fullName>
    </recommendedName>
</protein>
<evidence type="ECO:0008006" key="3">
    <source>
        <dbReference type="Google" id="ProtNLM"/>
    </source>
</evidence>
<organism evidence="1 2">
    <name type="scientific">Alicyclobacillus fodiniaquatilis</name>
    <dbReference type="NCBI Taxonomy" id="1661150"/>
    <lineage>
        <taxon>Bacteria</taxon>
        <taxon>Bacillati</taxon>
        <taxon>Bacillota</taxon>
        <taxon>Bacilli</taxon>
        <taxon>Bacillales</taxon>
        <taxon>Alicyclobacillaceae</taxon>
        <taxon>Alicyclobacillus</taxon>
    </lineage>
</organism>
<proteinExistence type="predicted"/>
<comment type="caution">
    <text evidence="1">The sequence shown here is derived from an EMBL/GenBank/DDBJ whole genome shotgun (WGS) entry which is preliminary data.</text>
</comment>
<keyword evidence="2" id="KW-1185">Reference proteome</keyword>
<sequence>MAYVYGVFTYDPSDREVSDIVAFINNMMVRIGPSVRFSVGYSESEGEEFLIAADTVIEDADSWAEKYITNNRQSMRNLQTTKH</sequence>
<accession>A0ABW4JHD9</accession>
<dbReference type="RefSeq" id="WP_377943530.1">
    <property type="nucleotide sequence ID" value="NZ_JBHUCX010000033.1"/>
</dbReference>